<protein>
    <submittedName>
        <fullName evidence="2">Uncharacterized protein</fullName>
    </submittedName>
</protein>
<organism evidence="2 3">
    <name type="scientific">Corynebacterium glutamicum (strain ATCC 13032 / DSM 20300 / JCM 1318 / BCRC 11384 / CCUG 27702 / LMG 3730 / NBRC 12168 / NCIMB 10025 / NRRL B-2784 / 534)</name>
    <dbReference type="NCBI Taxonomy" id="196627"/>
    <lineage>
        <taxon>Bacteria</taxon>
        <taxon>Bacillati</taxon>
        <taxon>Actinomycetota</taxon>
        <taxon>Actinomycetes</taxon>
        <taxon>Mycobacteriales</taxon>
        <taxon>Corynebacteriaceae</taxon>
        <taxon>Corynebacterium</taxon>
    </lineage>
</organism>
<dbReference type="Proteomes" id="UP000000582">
    <property type="component" value="Chromosome"/>
</dbReference>
<dbReference type="KEGG" id="cgl:Cgl2469"/>
<gene>
    <name evidence="2" type="ordered locus">Cgl2469</name>
</gene>
<evidence type="ECO:0000313" key="2">
    <source>
        <dbReference type="EMBL" id="BAB99862.1"/>
    </source>
</evidence>
<evidence type="ECO:0000313" key="3">
    <source>
        <dbReference type="Proteomes" id="UP000000582"/>
    </source>
</evidence>
<feature type="compositionally biased region" description="Basic and acidic residues" evidence="1">
    <location>
        <begin position="10"/>
        <end position="20"/>
    </location>
</feature>
<reference evidence="3" key="1">
    <citation type="journal article" date="2003" name="Appl. Microbiol. Biotechnol.">
        <title>The Corynebacterium glutamicum genome: features and impacts on biotechnological processes.</title>
        <authorList>
            <person name="Ikeda M."/>
            <person name="Nakagawa S."/>
        </authorList>
    </citation>
    <scope>NUCLEOTIDE SEQUENCE [LARGE SCALE GENOMIC DNA]</scope>
    <source>
        <strain evidence="3">ATCC 13032 / DSM 20300 / BCRC 11384 / JCM 1318 / LMG 3730 / NCIMB 10025</strain>
    </source>
</reference>
<sequence length="115" mass="12077">MSLTTCSDQGDTHRARRLLEPEPQTESGDRKAFTASHPPQVARSFLNSTAEVVVLILADRLLENGRSCLNSPCGSGSGVLNIRCICAAVDTAAVAPPPLITTLSSMLNSACINVP</sequence>
<proteinExistence type="predicted"/>
<accession>Q8NMU5</accession>
<feature type="region of interest" description="Disordered" evidence="1">
    <location>
        <begin position="1"/>
        <end position="36"/>
    </location>
</feature>
<dbReference type="BioCyc" id="CORYNE:G18NG-12070-MONOMER"/>
<evidence type="ECO:0000256" key="1">
    <source>
        <dbReference type="SAM" id="MobiDB-lite"/>
    </source>
</evidence>
<keyword evidence="3" id="KW-1185">Reference proteome</keyword>
<dbReference type="AlphaFoldDB" id="Q8NMU5"/>
<dbReference type="HOGENOM" id="CLU_2104888_0_0_11"/>
<name>Q8NMU5_CORGL</name>
<dbReference type="EMBL" id="BA000036">
    <property type="protein sequence ID" value="BAB99862.1"/>
    <property type="molecule type" value="Genomic_DNA"/>
</dbReference>